<keyword evidence="1" id="KW-0812">Transmembrane</keyword>
<reference evidence="3 4" key="1">
    <citation type="submission" date="2019-01" db="EMBL/GenBank/DDBJ databases">
        <title>Spirosoma flava sp. nov., a propanil-degrading bacterium isolated from herbicide-contaminated soil.</title>
        <authorList>
            <person name="Zhang L."/>
            <person name="Jiang J.-D."/>
        </authorList>
    </citation>
    <scope>NUCLEOTIDE SEQUENCE [LARGE SCALE GENOMIC DNA]</scope>
    <source>
        <strain evidence="3 4">TY50</strain>
    </source>
</reference>
<feature type="transmembrane region" description="Helical" evidence="1">
    <location>
        <begin position="7"/>
        <end position="24"/>
    </location>
</feature>
<comment type="caution">
    <text evidence="3">The sequence shown here is derived from an EMBL/GenBank/DDBJ whole genome shotgun (WGS) entry which is preliminary data.</text>
</comment>
<protein>
    <submittedName>
        <fullName evidence="3">CPBP family intramembrane metalloprotease</fullName>
    </submittedName>
</protein>
<dbReference type="InterPro" id="IPR003675">
    <property type="entry name" value="Rce1/LyrA-like_dom"/>
</dbReference>
<accession>A0A4Q2UG73</accession>
<feature type="transmembrane region" description="Helical" evidence="1">
    <location>
        <begin position="188"/>
        <end position="206"/>
    </location>
</feature>
<proteinExistence type="predicted"/>
<dbReference type="GO" id="GO:0080120">
    <property type="term" value="P:CAAX-box protein maturation"/>
    <property type="evidence" value="ECO:0007669"/>
    <property type="project" value="UniProtKB-ARBA"/>
</dbReference>
<dbReference type="AlphaFoldDB" id="A0A4Q2UG73"/>
<evidence type="ECO:0000256" key="1">
    <source>
        <dbReference type="SAM" id="Phobius"/>
    </source>
</evidence>
<keyword evidence="1" id="KW-0472">Membrane</keyword>
<feature type="domain" description="CAAX prenyl protease 2/Lysostaphin resistance protein A-like" evidence="2">
    <location>
        <begin position="121"/>
        <end position="225"/>
    </location>
</feature>
<feature type="transmembrane region" description="Helical" evidence="1">
    <location>
        <begin position="75"/>
        <end position="98"/>
    </location>
</feature>
<feature type="transmembrane region" description="Helical" evidence="1">
    <location>
        <begin position="36"/>
        <end position="54"/>
    </location>
</feature>
<dbReference type="Proteomes" id="UP000290407">
    <property type="component" value="Unassembled WGS sequence"/>
</dbReference>
<dbReference type="GO" id="GO:0004175">
    <property type="term" value="F:endopeptidase activity"/>
    <property type="evidence" value="ECO:0007669"/>
    <property type="project" value="UniProtKB-ARBA"/>
</dbReference>
<evidence type="ECO:0000313" key="4">
    <source>
        <dbReference type="Proteomes" id="UP000290407"/>
    </source>
</evidence>
<dbReference type="EMBL" id="SBLB01000006">
    <property type="protein sequence ID" value="RYC68006.1"/>
    <property type="molecule type" value="Genomic_DNA"/>
</dbReference>
<dbReference type="GO" id="GO:0008237">
    <property type="term" value="F:metallopeptidase activity"/>
    <property type="evidence" value="ECO:0007669"/>
    <property type="project" value="UniProtKB-KW"/>
</dbReference>
<feature type="transmembrane region" description="Helical" evidence="1">
    <location>
        <begin position="118"/>
        <end position="136"/>
    </location>
</feature>
<feature type="transmembrane region" description="Helical" evidence="1">
    <location>
        <begin position="239"/>
        <end position="257"/>
    </location>
</feature>
<evidence type="ECO:0000259" key="2">
    <source>
        <dbReference type="Pfam" id="PF02517"/>
    </source>
</evidence>
<dbReference type="PANTHER" id="PTHR35797">
    <property type="entry name" value="PROTEASE-RELATED"/>
    <property type="match status" value="1"/>
</dbReference>
<dbReference type="GO" id="GO:0006508">
    <property type="term" value="P:proteolysis"/>
    <property type="evidence" value="ECO:0007669"/>
    <property type="project" value="UniProtKB-KW"/>
</dbReference>
<dbReference type="InterPro" id="IPR042150">
    <property type="entry name" value="MmRce1-like"/>
</dbReference>
<keyword evidence="3" id="KW-0378">Hydrolase</keyword>
<keyword evidence="3" id="KW-0482">Metalloprotease</keyword>
<keyword evidence="4" id="KW-1185">Reference proteome</keyword>
<gene>
    <name evidence="3" type="ORF">EQG79_21360</name>
</gene>
<dbReference type="RefSeq" id="WP_129603840.1">
    <property type="nucleotide sequence ID" value="NZ_SBLB01000006.1"/>
</dbReference>
<evidence type="ECO:0000313" key="3">
    <source>
        <dbReference type="EMBL" id="RYC68006.1"/>
    </source>
</evidence>
<sequence>MYSIGRFYLLACAFSWACWFPYIRPLWFPGWSLSAVPHYLGLAGPMLAGLYLTWRERGQAGLQKLVQRMVIPRRPLFYELVVPLLPLGLVLGVAWVSARWQGIAVDWMAIWRTSELPAIKPFPYLLLTLGWVGLGEETGWRGYALPRLLNQHTALGASGWLTLGWAVWHWPLFLYARSGFSRLDGAGLAGWLVSLWCGSILFTFLFSRSRGSILACALFHGLMDVAFMANLPIPGLQTVVGATVTVAGLVVSGLYAVGRLPVRGSE</sequence>
<name>A0A4Q2UG73_9BACT</name>
<organism evidence="3 4">
    <name type="scientific">Spirosoma sordidisoli</name>
    <dbReference type="NCBI Taxonomy" id="2502893"/>
    <lineage>
        <taxon>Bacteria</taxon>
        <taxon>Pseudomonadati</taxon>
        <taxon>Bacteroidota</taxon>
        <taxon>Cytophagia</taxon>
        <taxon>Cytophagales</taxon>
        <taxon>Cytophagaceae</taxon>
        <taxon>Spirosoma</taxon>
    </lineage>
</organism>
<dbReference type="Pfam" id="PF02517">
    <property type="entry name" value="Rce1-like"/>
    <property type="match status" value="1"/>
</dbReference>
<feature type="transmembrane region" description="Helical" evidence="1">
    <location>
        <begin position="148"/>
        <end position="168"/>
    </location>
</feature>
<feature type="transmembrane region" description="Helical" evidence="1">
    <location>
        <begin position="213"/>
        <end position="233"/>
    </location>
</feature>
<keyword evidence="1" id="KW-1133">Transmembrane helix</keyword>
<keyword evidence="3" id="KW-0645">Protease</keyword>
<dbReference type="PANTHER" id="PTHR35797:SF1">
    <property type="entry name" value="PROTEASE"/>
    <property type="match status" value="1"/>
</dbReference>